<dbReference type="GO" id="GO:0016020">
    <property type="term" value="C:membrane"/>
    <property type="evidence" value="ECO:0007669"/>
    <property type="project" value="UniProtKB-SubCell"/>
</dbReference>
<keyword evidence="5 7" id="KW-1133">Transmembrane helix</keyword>
<dbReference type="PANTHER" id="PTHR30576:SF0">
    <property type="entry name" value="UNDECAPRENYL-PHOSPHATE N-ACETYLGALACTOSAMINYL 1-PHOSPHATE TRANSFERASE-RELATED"/>
    <property type="match status" value="1"/>
</dbReference>
<keyword evidence="6 7" id="KW-0472">Membrane</keyword>
<feature type="transmembrane region" description="Helical" evidence="7">
    <location>
        <begin position="113"/>
        <end position="131"/>
    </location>
</feature>
<keyword evidence="4 7" id="KW-0812">Transmembrane</keyword>
<evidence type="ECO:0000256" key="7">
    <source>
        <dbReference type="SAM" id="Phobius"/>
    </source>
</evidence>
<feature type="domain" description="Bacterial sugar transferase" evidence="8">
    <location>
        <begin position="260"/>
        <end position="442"/>
    </location>
</feature>
<sequence>MWRRRLKIFLLIISDIFILYAALGLTLFIRYAIIEQDVSMFYNFIPLHLIPFTIIFIFWLIIFWAAGLYDIIKLRNEEVFYKTLLVAFAVNTAIAAAFFYLVPTFVITPKTNLFIDLALTLALLYFWRQYFNRWARESLRIHLVFLGSNNEVVELKEFLNKNPQLGLRVDGVLAPDNFGELSNLWQAKRFSLIVSAKKFGEARNSLSGALFEYFKKGVTVSDLDKFYETVTKRVPISIIKEVWFLENISEIERGFYETLKKVFDISLGIIFAAATIAIFPIVAMGIKIFDPGPIFYRQQRIGKNGKIFTLVKFRSLPTEKNIDHLMKKPDEEIITPFGRFLRKSHWDELPQVWNILRNEMSFIGPRPEKPEFVERLSAEIPFYEMRHLIKPGIAGWAQLNNPNAGPSLKETLEKLQYDLYYIKNRSVFLDLSITLKTIRILLSGAGK</sequence>
<feature type="transmembrane region" description="Helical" evidence="7">
    <location>
        <begin position="45"/>
        <end position="67"/>
    </location>
</feature>
<evidence type="ECO:0000256" key="6">
    <source>
        <dbReference type="ARBA" id="ARBA00023136"/>
    </source>
</evidence>
<comment type="similarity">
    <text evidence="2">Belongs to the bacterial sugar transferase family.</text>
</comment>
<accession>A0A1F5B496</accession>
<dbReference type="Pfam" id="PF02397">
    <property type="entry name" value="Bac_transf"/>
    <property type="match status" value="1"/>
</dbReference>
<evidence type="ECO:0000259" key="8">
    <source>
        <dbReference type="Pfam" id="PF02397"/>
    </source>
</evidence>
<gene>
    <name evidence="9" type="ORF">A2819_01120</name>
</gene>
<evidence type="ECO:0000313" key="9">
    <source>
        <dbReference type="EMBL" id="OGD25429.1"/>
    </source>
</evidence>
<evidence type="ECO:0000256" key="5">
    <source>
        <dbReference type="ARBA" id="ARBA00022989"/>
    </source>
</evidence>
<evidence type="ECO:0000256" key="4">
    <source>
        <dbReference type="ARBA" id="ARBA00022692"/>
    </source>
</evidence>
<dbReference type="EMBL" id="MEYK01000012">
    <property type="protein sequence ID" value="OGD25429.1"/>
    <property type="molecule type" value="Genomic_DNA"/>
</dbReference>
<keyword evidence="3" id="KW-0808">Transferase</keyword>
<feature type="transmembrane region" description="Helical" evidence="7">
    <location>
        <begin position="79"/>
        <end position="101"/>
    </location>
</feature>
<dbReference type="InterPro" id="IPR003362">
    <property type="entry name" value="Bact_transf"/>
</dbReference>
<evidence type="ECO:0000256" key="2">
    <source>
        <dbReference type="ARBA" id="ARBA00006464"/>
    </source>
</evidence>
<feature type="transmembrane region" description="Helical" evidence="7">
    <location>
        <begin position="9"/>
        <end position="33"/>
    </location>
</feature>
<reference evidence="9 10" key="1">
    <citation type="journal article" date="2016" name="Nat. Commun.">
        <title>Thousands of microbial genomes shed light on interconnected biogeochemical processes in an aquifer system.</title>
        <authorList>
            <person name="Anantharaman K."/>
            <person name="Brown C.T."/>
            <person name="Hug L.A."/>
            <person name="Sharon I."/>
            <person name="Castelle C.J."/>
            <person name="Probst A.J."/>
            <person name="Thomas B.C."/>
            <person name="Singh A."/>
            <person name="Wilkins M.J."/>
            <person name="Karaoz U."/>
            <person name="Brodie E.L."/>
            <person name="Williams K.H."/>
            <person name="Hubbard S.S."/>
            <person name="Banfield J.F."/>
        </authorList>
    </citation>
    <scope>NUCLEOTIDE SEQUENCE [LARGE SCALE GENOMIC DNA]</scope>
</reference>
<evidence type="ECO:0000256" key="1">
    <source>
        <dbReference type="ARBA" id="ARBA00004141"/>
    </source>
</evidence>
<dbReference type="AlphaFoldDB" id="A0A1F5B496"/>
<protein>
    <recommendedName>
        <fullName evidence="8">Bacterial sugar transferase domain-containing protein</fullName>
    </recommendedName>
</protein>
<comment type="subcellular location">
    <subcellularLocation>
        <location evidence="1">Membrane</location>
        <topology evidence="1">Multi-pass membrane protein</topology>
    </subcellularLocation>
</comment>
<comment type="caution">
    <text evidence="9">The sequence shown here is derived from an EMBL/GenBank/DDBJ whole genome shotgun (WGS) entry which is preliminary data.</text>
</comment>
<evidence type="ECO:0000256" key="3">
    <source>
        <dbReference type="ARBA" id="ARBA00022679"/>
    </source>
</evidence>
<name>A0A1F5B496_9BACT</name>
<organism evidence="9 10">
    <name type="scientific">Candidatus Azambacteria bacterium RIFCSPHIGHO2_01_FULL_40_24</name>
    <dbReference type="NCBI Taxonomy" id="1797301"/>
    <lineage>
        <taxon>Bacteria</taxon>
        <taxon>Candidatus Azamiibacteriota</taxon>
    </lineage>
</organism>
<dbReference type="GO" id="GO:0016780">
    <property type="term" value="F:phosphotransferase activity, for other substituted phosphate groups"/>
    <property type="evidence" value="ECO:0007669"/>
    <property type="project" value="TreeGrafter"/>
</dbReference>
<evidence type="ECO:0000313" key="10">
    <source>
        <dbReference type="Proteomes" id="UP000176431"/>
    </source>
</evidence>
<proteinExistence type="inferred from homology"/>
<feature type="transmembrane region" description="Helical" evidence="7">
    <location>
        <begin position="262"/>
        <end position="286"/>
    </location>
</feature>
<dbReference type="PANTHER" id="PTHR30576">
    <property type="entry name" value="COLANIC BIOSYNTHESIS UDP-GLUCOSE LIPID CARRIER TRANSFERASE"/>
    <property type="match status" value="1"/>
</dbReference>
<dbReference type="InterPro" id="IPR017475">
    <property type="entry name" value="EPS_sugar_tfrase"/>
</dbReference>
<dbReference type="NCBIfam" id="TIGR03025">
    <property type="entry name" value="EPS_sugtrans"/>
    <property type="match status" value="1"/>
</dbReference>
<dbReference type="Proteomes" id="UP000176431">
    <property type="component" value="Unassembled WGS sequence"/>
</dbReference>